<dbReference type="PROSITE" id="PS51767">
    <property type="entry name" value="PEPTIDASE_A1"/>
    <property type="match status" value="1"/>
</dbReference>
<evidence type="ECO:0000313" key="5">
    <source>
        <dbReference type="EMBL" id="KAL1407503.1"/>
    </source>
</evidence>
<keyword evidence="2" id="KW-0472">Membrane</keyword>
<dbReference type="InterPro" id="IPR001461">
    <property type="entry name" value="Aspartic_peptidase_A1"/>
</dbReference>
<keyword evidence="3" id="KW-0732">Signal</keyword>
<protein>
    <recommendedName>
        <fullName evidence="4">Peptidase A1 domain-containing protein</fullName>
    </recommendedName>
</protein>
<evidence type="ECO:0000256" key="1">
    <source>
        <dbReference type="ARBA" id="ARBA00007447"/>
    </source>
</evidence>
<feature type="transmembrane region" description="Helical" evidence="2">
    <location>
        <begin position="466"/>
        <end position="485"/>
    </location>
</feature>
<reference evidence="5 6" key="1">
    <citation type="submission" date="2023-08" db="EMBL/GenBank/DDBJ databases">
        <title>Annotated Genome Sequence of Vanrija albida AlHP1.</title>
        <authorList>
            <person name="Herzog R."/>
        </authorList>
    </citation>
    <scope>NUCLEOTIDE SEQUENCE [LARGE SCALE GENOMIC DNA]</scope>
    <source>
        <strain evidence="5 6">AlHP1</strain>
    </source>
</reference>
<proteinExistence type="inferred from homology"/>
<feature type="domain" description="Peptidase A1" evidence="4">
    <location>
        <begin position="100"/>
        <end position="435"/>
    </location>
</feature>
<evidence type="ECO:0000313" key="6">
    <source>
        <dbReference type="Proteomes" id="UP001565368"/>
    </source>
</evidence>
<name>A0ABR3PYN2_9TREE</name>
<dbReference type="Gene3D" id="2.40.70.10">
    <property type="entry name" value="Acid Proteases"/>
    <property type="match status" value="2"/>
</dbReference>
<sequence>MVAVWPATVLVALAACVLAAPAPAPTPALSLPLRPLSQRQHHPDPAVRAAFARDEALYLRLRYSRLSNAERALLGRDVARLARRAPASTPLLDYNFDMGYAVRISVGTPAQSFDVVADTGSHDLVLFDVQCGAQCAGRPVFDHTQSATFHNTRQDIYQAYGTGDASGVFVTDRVEMGGFFVQEQPVALITASTIVQYMGQEISGIMGFSWPSVDKSQSGETFLAPPPMWQTLAANSWTDKQFGMWLGRANVDPTHKANDELLGSAPGMGDLSLGGLNTSLYTGQVTYYDATVEQWWQIALHSYTLNGRETVLGAGAGVLAVIDSGATGIYMPQAYVDAFYAAIPGAVPVTDAKTGRPSGEYAVPCSTKVPVLFRFGGPNQPAWSVSAADLLRSHATSQPDLCFGTVQAGDWLLGAAFMKNVYTAFRYQPPQVGFAALATDYNYVKGKPSGGVGGGGSGKSHAAAAASLPALPAIGVAMLLAWFGVA</sequence>
<dbReference type="CDD" id="cd05471">
    <property type="entry name" value="pepsin_like"/>
    <property type="match status" value="1"/>
</dbReference>
<dbReference type="RefSeq" id="XP_069207447.1">
    <property type="nucleotide sequence ID" value="XM_069355376.1"/>
</dbReference>
<gene>
    <name evidence="5" type="ORF">Q8F55_006936</name>
</gene>
<keyword evidence="6" id="KW-1185">Reference proteome</keyword>
<dbReference type="PRINTS" id="PR00792">
    <property type="entry name" value="PEPSIN"/>
</dbReference>
<dbReference type="SUPFAM" id="SSF50630">
    <property type="entry name" value="Acid proteases"/>
    <property type="match status" value="1"/>
</dbReference>
<dbReference type="GeneID" id="95987979"/>
<dbReference type="Proteomes" id="UP001565368">
    <property type="component" value="Unassembled WGS sequence"/>
</dbReference>
<dbReference type="PANTHER" id="PTHR47966:SF6">
    <property type="entry name" value="PEPTIDASE A1 DOMAIN-CONTAINING PROTEIN"/>
    <property type="match status" value="1"/>
</dbReference>
<dbReference type="Pfam" id="PF00026">
    <property type="entry name" value="Asp"/>
    <property type="match status" value="1"/>
</dbReference>
<feature type="chain" id="PRO_5045483439" description="Peptidase A1 domain-containing protein" evidence="3">
    <location>
        <begin position="20"/>
        <end position="486"/>
    </location>
</feature>
<dbReference type="InterPro" id="IPR021109">
    <property type="entry name" value="Peptidase_aspartic_dom_sf"/>
</dbReference>
<keyword evidence="2" id="KW-1133">Transmembrane helix</keyword>
<dbReference type="InterPro" id="IPR033121">
    <property type="entry name" value="PEPTIDASE_A1"/>
</dbReference>
<feature type="signal peptide" evidence="3">
    <location>
        <begin position="1"/>
        <end position="19"/>
    </location>
</feature>
<comment type="similarity">
    <text evidence="1">Belongs to the peptidase A1 family.</text>
</comment>
<evidence type="ECO:0000256" key="2">
    <source>
        <dbReference type="SAM" id="Phobius"/>
    </source>
</evidence>
<comment type="caution">
    <text evidence="5">The sequence shown here is derived from an EMBL/GenBank/DDBJ whole genome shotgun (WGS) entry which is preliminary data.</text>
</comment>
<dbReference type="InterPro" id="IPR034164">
    <property type="entry name" value="Pepsin-like_dom"/>
</dbReference>
<dbReference type="PANTHER" id="PTHR47966">
    <property type="entry name" value="BETA-SITE APP-CLEAVING ENZYME, ISOFORM A-RELATED"/>
    <property type="match status" value="1"/>
</dbReference>
<keyword evidence="2" id="KW-0812">Transmembrane</keyword>
<organism evidence="5 6">
    <name type="scientific">Vanrija albida</name>
    <dbReference type="NCBI Taxonomy" id="181172"/>
    <lineage>
        <taxon>Eukaryota</taxon>
        <taxon>Fungi</taxon>
        <taxon>Dikarya</taxon>
        <taxon>Basidiomycota</taxon>
        <taxon>Agaricomycotina</taxon>
        <taxon>Tremellomycetes</taxon>
        <taxon>Trichosporonales</taxon>
        <taxon>Trichosporonaceae</taxon>
        <taxon>Vanrija</taxon>
    </lineage>
</organism>
<accession>A0ABR3PYN2</accession>
<evidence type="ECO:0000256" key="3">
    <source>
        <dbReference type="SAM" id="SignalP"/>
    </source>
</evidence>
<dbReference type="EMBL" id="JBBXJM010000005">
    <property type="protein sequence ID" value="KAL1407503.1"/>
    <property type="molecule type" value="Genomic_DNA"/>
</dbReference>
<evidence type="ECO:0000259" key="4">
    <source>
        <dbReference type="PROSITE" id="PS51767"/>
    </source>
</evidence>